<feature type="region of interest" description="Disordered" evidence="1">
    <location>
        <begin position="53"/>
        <end position="110"/>
    </location>
</feature>
<feature type="compositionally biased region" description="Acidic residues" evidence="1">
    <location>
        <begin position="204"/>
        <end position="214"/>
    </location>
</feature>
<feature type="compositionally biased region" description="Polar residues" evidence="1">
    <location>
        <begin position="77"/>
        <end position="89"/>
    </location>
</feature>
<feature type="compositionally biased region" description="Low complexity" evidence="1">
    <location>
        <begin position="53"/>
        <end position="72"/>
    </location>
</feature>
<feature type="compositionally biased region" description="Basic and acidic residues" evidence="1">
    <location>
        <begin position="410"/>
        <end position="421"/>
    </location>
</feature>
<evidence type="ECO:0000313" key="2">
    <source>
        <dbReference type="EMBL" id="KAL1628137.1"/>
    </source>
</evidence>
<name>A0ABR3SS13_9PEZI</name>
<evidence type="ECO:0000256" key="1">
    <source>
        <dbReference type="SAM" id="MobiDB-lite"/>
    </source>
</evidence>
<keyword evidence="3" id="KW-1185">Reference proteome</keyword>
<accession>A0ABR3SS13</accession>
<dbReference type="EMBL" id="JAJVDC020000064">
    <property type="protein sequence ID" value="KAL1628137.1"/>
    <property type="molecule type" value="Genomic_DNA"/>
</dbReference>
<evidence type="ECO:0000313" key="3">
    <source>
        <dbReference type="Proteomes" id="UP001521116"/>
    </source>
</evidence>
<feature type="compositionally biased region" description="Gly residues" evidence="1">
    <location>
        <begin position="379"/>
        <end position="409"/>
    </location>
</feature>
<dbReference type="Proteomes" id="UP001521116">
    <property type="component" value="Unassembled WGS sequence"/>
</dbReference>
<gene>
    <name evidence="2" type="primary">HUT1_1</name>
    <name evidence="2" type="ORF">SLS56_005957</name>
</gene>
<comment type="caution">
    <text evidence="2">The sequence shown here is derived from an EMBL/GenBank/DDBJ whole genome shotgun (WGS) entry which is preliminary data.</text>
</comment>
<proteinExistence type="predicted"/>
<reference evidence="2 3" key="1">
    <citation type="submission" date="2024-02" db="EMBL/GenBank/DDBJ databases">
        <title>De novo assembly and annotation of 12 fungi associated with fruit tree decline syndrome in Ontario, Canada.</title>
        <authorList>
            <person name="Sulman M."/>
            <person name="Ellouze W."/>
            <person name="Ilyukhin E."/>
        </authorList>
    </citation>
    <scope>NUCLEOTIDE SEQUENCE [LARGE SCALE GENOMIC DNA]</scope>
    <source>
        <strain evidence="2 3">M1-105</strain>
    </source>
</reference>
<organism evidence="2 3">
    <name type="scientific">Neofusicoccum ribis</name>
    <dbReference type="NCBI Taxonomy" id="45134"/>
    <lineage>
        <taxon>Eukaryota</taxon>
        <taxon>Fungi</taxon>
        <taxon>Dikarya</taxon>
        <taxon>Ascomycota</taxon>
        <taxon>Pezizomycotina</taxon>
        <taxon>Dothideomycetes</taxon>
        <taxon>Dothideomycetes incertae sedis</taxon>
        <taxon>Botryosphaeriales</taxon>
        <taxon>Botryosphaeriaceae</taxon>
        <taxon>Neofusicoccum</taxon>
    </lineage>
</organism>
<feature type="region of interest" description="Disordered" evidence="1">
    <location>
        <begin position="379"/>
        <end position="430"/>
    </location>
</feature>
<protein>
    <submittedName>
        <fullName evidence="2">UDP-galactose transporter</fullName>
    </submittedName>
</protein>
<feature type="region of interest" description="Disordered" evidence="1">
    <location>
        <begin position="171"/>
        <end position="214"/>
    </location>
</feature>
<sequence length="430" mass="44370">MKHRPKLELLRAKLALMNPDACPAVALAAATDKFPNALQTPWLVDATVATATANASQGSSSSRLSSSALDATGAARSPSSTPQSAASRTRSGRGAVGIHPTAATAPPPRDARIVTANANVRAAVSASGGVSTTTTAADALNFAASDGTGVGAAFTRGPNVAPPVMPPGSMAFTRALPPEGRAAGSRAESDEYVYGGDHRGEVIEISDDGGDEDVEMADADGQEEEEFAPRHVVVDAVGWVFREVATARQAARRCEQKNMPPIRAGNGVWLYVNDKAHAMLLEGLERVSLCQWKMAGLSRNGAMIRSERGRLRRWEREQGYVVDVADREWDFSPLWYMLKAGMEAIKSVEKCQIHACADGGGGGFGGKVGGARRGGAGGVGGGGDGGGGREGSVGAGDTGSAGGVGGGVGSREERCMSDTDRSWLSFEDDG</sequence>